<reference evidence="1 2" key="1">
    <citation type="submission" date="2022-01" db="EMBL/GenBank/DDBJ databases">
        <title>Novel bile acid biosynthetic pathways are enriched in the microbiome of centenarians.</title>
        <authorList>
            <person name="Sato Y."/>
            <person name="Atarashi K."/>
            <person name="Plichta R.D."/>
            <person name="Arai Y."/>
            <person name="Sasajima S."/>
            <person name="Kearney M.S."/>
            <person name="Suda W."/>
            <person name="Takeshita K."/>
            <person name="Sasaki T."/>
            <person name="Okamoto S."/>
            <person name="Skelly N.A."/>
            <person name="Okamura Y."/>
            <person name="Vlamakis H."/>
            <person name="Li Y."/>
            <person name="Tanoue T."/>
            <person name="Takei H."/>
            <person name="Nittono H."/>
            <person name="Narushima S."/>
            <person name="Irie J."/>
            <person name="Itoh H."/>
            <person name="Moriya K."/>
            <person name="Sugiura Y."/>
            <person name="Suematsu M."/>
            <person name="Moritoki N."/>
            <person name="Shibata S."/>
            <person name="Littman R.D."/>
            <person name="Fischbach A.M."/>
            <person name="Uwamino Y."/>
            <person name="Inoue T."/>
            <person name="Honda A."/>
            <person name="Hattori M."/>
            <person name="Murai T."/>
            <person name="Xavier J.R."/>
            <person name="Hirose N."/>
            <person name="Honda K."/>
        </authorList>
    </citation>
    <scope>NUCLEOTIDE SEQUENCE [LARGE SCALE GENOMIC DNA]</scope>
    <source>
        <strain evidence="1 2">CE91-St30</strain>
    </source>
</reference>
<dbReference type="InterPro" id="IPR031552">
    <property type="entry name" value="ParE-like_toxin"/>
</dbReference>
<evidence type="ECO:0000313" key="2">
    <source>
        <dbReference type="Proteomes" id="UP001320544"/>
    </source>
</evidence>
<dbReference type="Gene3D" id="3.30.2310.20">
    <property type="entry name" value="RelE-like"/>
    <property type="match status" value="1"/>
</dbReference>
<accession>A0ABN6MCX1</accession>
<organism evidence="1 2">
    <name type="scientific">Raoultibacter timonensis</name>
    <dbReference type="NCBI Taxonomy" id="1907662"/>
    <lineage>
        <taxon>Bacteria</taxon>
        <taxon>Bacillati</taxon>
        <taxon>Actinomycetota</taxon>
        <taxon>Coriobacteriia</taxon>
        <taxon>Eggerthellales</taxon>
        <taxon>Eggerthellaceae</taxon>
        <taxon>Raoultibacter</taxon>
    </lineage>
</organism>
<name>A0ABN6MCX1_9ACTN</name>
<dbReference type="InterPro" id="IPR035093">
    <property type="entry name" value="RelE/ParE_toxin_dom_sf"/>
</dbReference>
<gene>
    <name evidence="1" type="ORF">CE91St30_11850</name>
</gene>
<protein>
    <recommendedName>
        <fullName evidence="3">mRNA-degrading endonuclease RelE of RelBE toxin-antitoxin system</fullName>
    </recommendedName>
</protein>
<sequence length="101" mass="11930">MEYRFWPSFQKDLKKIRQKNLKEKVVEGIEAVKRDPLSGDGKAGDLAGFSTYEFHVAGVSYRIRYVYYEEFDEPVFILVDSRESFYSRSRRLFASVKRLMG</sequence>
<keyword evidence="2" id="KW-1185">Reference proteome</keyword>
<dbReference type="Proteomes" id="UP001320544">
    <property type="component" value="Chromosome"/>
</dbReference>
<dbReference type="Pfam" id="PF15781">
    <property type="entry name" value="ParE-like_toxin"/>
    <property type="match status" value="1"/>
</dbReference>
<dbReference type="RefSeq" id="WP_244412083.1">
    <property type="nucleotide sequence ID" value="NZ_AP025564.1"/>
</dbReference>
<evidence type="ECO:0008006" key="3">
    <source>
        <dbReference type="Google" id="ProtNLM"/>
    </source>
</evidence>
<dbReference type="EMBL" id="AP025564">
    <property type="protein sequence ID" value="BDE95852.1"/>
    <property type="molecule type" value="Genomic_DNA"/>
</dbReference>
<dbReference type="SUPFAM" id="SSF143011">
    <property type="entry name" value="RelE-like"/>
    <property type="match status" value="1"/>
</dbReference>
<proteinExistence type="predicted"/>
<evidence type="ECO:0000313" key="1">
    <source>
        <dbReference type="EMBL" id="BDE95852.1"/>
    </source>
</evidence>